<feature type="compositionally biased region" description="Polar residues" evidence="1">
    <location>
        <begin position="29"/>
        <end position="50"/>
    </location>
</feature>
<accession>A0A2P2LC22</accession>
<protein>
    <submittedName>
        <fullName evidence="2">Uncharacterized protein</fullName>
    </submittedName>
</protein>
<evidence type="ECO:0000256" key="1">
    <source>
        <dbReference type="SAM" id="MobiDB-lite"/>
    </source>
</evidence>
<dbReference type="AlphaFoldDB" id="A0A2P2LC22"/>
<organism evidence="2">
    <name type="scientific">Rhizophora mucronata</name>
    <name type="common">Asiatic mangrove</name>
    <dbReference type="NCBI Taxonomy" id="61149"/>
    <lineage>
        <taxon>Eukaryota</taxon>
        <taxon>Viridiplantae</taxon>
        <taxon>Streptophyta</taxon>
        <taxon>Embryophyta</taxon>
        <taxon>Tracheophyta</taxon>
        <taxon>Spermatophyta</taxon>
        <taxon>Magnoliopsida</taxon>
        <taxon>eudicotyledons</taxon>
        <taxon>Gunneridae</taxon>
        <taxon>Pentapetalae</taxon>
        <taxon>rosids</taxon>
        <taxon>fabids</taxon>
        <taxon>Malpighiales</taxon>
        <taxon>Rhizophoraceae</taxon>
        <taxon>Rhizophora</taxon>
    </lineage>
</organism>
<evidence type="ECO:0000313" key="2">
    <source>
        <dbReference type="EMBL" id="MBX15523.1"/>
    </source>
</evidence>
<proteinExistence type="predicted"/>
<reference evidence="2" key="1">
    <citation type="submission" date="2018-02" db="EMBL/GenBank/DDBJ databases">
        <title>Rhizophora mucronata_Transcriptome.</title>
        <authorList>
            <person name="Meera S.P."/>
            <person name="Sreeshan A."/>
            <person name="Augustine A."/>
        </authorList>
    </citation>
    <scope>NUCLEOTIDE SEQUENCE</scope>
    <source>
        <tissue evidence="2">Leaf</tissue>
    </source>
</reference>
<name>A0A2P2LC22_RHIMU</name>
<feature type="region of interest" description="Disordered" evidence="1">
    <location>
        <begin position="1"/>
        <end position="50"/>
    </location>
</feature>
<sequence>MLTELLQKTEERAKGTSATTMDRNLLAKSDSSSATSENGSSCSSTKELLW</sequence>
<dbReference type="EMBL" id="GGEC01035039">
    <property type="protein sequence ID" value="MBX15523.1"/>
    <property type="molecule type" value="Transcribed_RNA"/>
</dbReference>